<evidence type="ECO:0000313" key="4">
    <source>
        <dbReference type="Proteomes" id="UP000027604"/>
    </source>
</evidence>
<proteinExistence type="predicted"/>
<feature type="domain" description="Phospholipase D N-terminal" evidence="2">
    <location>
        <begin position="93"/>
        <end position="184"/>
    </location>
</feature>
<dbReference type="Pfam" id="PF16655">
    <property type="entry name" value="PhoD_N"/>
    <property type="match status" value="1"/>
</dbReference>
<keyword evidence="4" id="KW-1185">Reference proteome</keyword>
<dbReference type="EMBL" id="HG322949">
    <property type="protein sequence ID" value="CDG85054.1"/>
    <property type="molecule type" value="Genomic_DNA"/>
</dbReference>
<dbReference type="InterPro" id="IPR038607">
    <property type="entry name" value="PhoD-like_sf"/>
</dbReference>
<dbReference type="PATRIC" id="fig|1349767.4.peg.1089"/>
<evidence type="ECO:0000259" key="1">
    <source>
        <dbReference type="Pfam" id="PF09423"/>
    </source>
</evidence>
<gene>
    <name evidence="3" type="ORF">GJA_4446</name>
</gene>
<name>W0V8A9_9BURK</name>
<dbReference type="Gene3D" id="3.60.21.70">
    <property type="entry name" value="PhoD-like phosphatase"/>
    <property type="match status" value="1"/>
</dbReference>
<accession>W0V8A9</accession>
<feature type="domain" description="PhoD-like phosphatase metallophosphatase" evidence="1">
    <location>
        <begin position="195"/>
        <end position="579"/>
    </location>
</feature>
<dbReference type="Gene3D" id="2.60.40.380">
    <property type="entry name" value="Purple acid phosphatase-like, N-terminal"/>
    <property type="match status" value="1"/>
</dbReference>
<protein>
    <submittedName>
        <fullName evidence="3">Tat (Twin-arginine translocation) pathway signal sequence domain protein</fullName>
    </submittedName>
</protein>
<dbReference type="InterPro" id="IPR029052">
    <property type="entry name" value="Metallo-depent_PP-like"/>
</dbReference>
<dbReference type="InterPro" id="IPR018946">
    <property type="entry name" value="PhoD-like_MPP"/>
</dbReference>
<dbReference type="KEGG" id="jag:GJA_4446"/>
<dbReference type="eggNOG" id="COG3540">
    <property type="taxonomic scope" value="Bacteria"/>
</dbReference>
<dbReference type="PANTHER" id="PTHR43606:SF2">
    <property type="entry name" value="ALKALINE PHOSPHATASE FAMILY PROTEIN (AFU_ORTHOLOGUE AFUA_5G03860)"/>
    <property type="match status" value="1"/>
</dbReference>
<dbReference type="PANTHER" id="PTHR43606">
    <property type="entry name" value="PHOSPHATASE, PUTATIVE (AFU_ORTHOLOGUE AFUA_6G08710)-RELATED"/>
    <property type="match status" value="1"/>
</dbReference>
<sequence length="612" mass="67777">MSSAFFFRNAILVIVPSLIQRKLLTFASLDKTAHHMESIFEQLAAPDDAPAIPRRRFMRQLGSAALLGGAGLAGCGSTAPELAGEHAGASFRHGVASGDPLQDRVILWTRVTPPAGHDGGELAVQWSMAADPAMRQPVGGGIVNTGAGQDYTVKVDAAGLLPGHVYYYRFSCAGVKSAQGRTRTLPKADVRQVTLAVFSCSNYPAGYFNVYADAARQDQFDAALHIGDYIYEYEATGYASADAVALGRVSDPPDVLLALDDYRRRYAQYRGDPDLQALHASVPFILVWDDHEFADDAWREGSVDHRPARHGPFSVRKEAALRAYHEWMPVRAPEPERLERIYRSFDFGKLLSLHMLDTRLIGRDQQLMLSSYYDASRRFDEAKFRSDLNAPQRQMMGVEQMAWLERQVAASGARWQVLGQQVLMARMELPLPVAMGQISRSAYVDLKSRAPDSLTEQELACLAAPGLPCYMDSWDGYPQERERVFGLMRRLRKNLVVLAGDSHNAWASDLRDDAGHQVGVEFATPSVSSPGMESAYPQHAPQDVARIMEQMIAPLYYAQTSKRGYLIVTVTSDEVRADWRFVDTVHSRQFSAATERSLRTLAGPAGRKIAEC</sequence>
<dbReference type="Pfam" id="PF09423">
    <property type="entry name" value="PhoD"/>
    <property type="match status" value="1"/>
</dbReference>
<dbReference type="InterPro" id="IPR052900">
    <property type="entry name" value="Phospholipid_Metab_Enz"/>
</dbReference>
<reference evidence="3 4" key="1">
    <citation type="journal article" date="2015" name="Genome Announc.">
        <title>Genome Sequence of Mushroom Soft-Rot Pathogen Janthinobacterium agaricidamnosum.</title>
        <authorList>
            <person name="Graupner K."/>
            <person name="Lackner G."/>
            <person name="Hertweck C."/>
        </authorList>
    </citation>
    <scope>NUCLEOTIDE SEQUENCE [LARGE SCALE GENOMIC DNA]</scope>
    <source>
        <strain evidence="4">NBRC 102515 / DSM 9628</strain>
    </source>
</reference>
<dbReference type="Proteomes" id="UP000027604">
    <property type="component" value="Chromosome I"/>
</dbReference>
<dbReference type="InterPro" id="IPR032093">
    <property type="entry name" value="PhoD_N"/>
</dbReference>
<organism evidence="3 4">
    <name type="scientific">Janthinobacterium agaricidamnosum NBRC 102515 = DSM 9628</name>
    <dbReference type="NCBI Taxonomy" id="1349767"/>
    <lineage>
        <taxon>Bacteria</taxon>
        <taxon>Pseudomonadati</taxon>
        <taxon>Pseudomonadota</taxon>
        <taxon>Betaproteobacteria</taxon>
        <taxon>Burkholderiales</taxon>
        <taxon>Oxalobacteraceae</taxon>
        <taxon>Janthinobacterium</taxon>
    </lineage>
</organism>
<dbReference type="CDD" id="cd07389">
    <property type="entry name" value="MPP_PhoD"/>
    <property type="match status" value="1"/>
</dbReference>
<dbReference type="HOGENOM" id="CLU_015982_1_0_4"/>
<evidence type="ECO:0000259" key="2">
    <source>
        <dbReference type="Pfam" id="PF16655"/>
    </source>
</evidence>
<dbReference type="SUPFAM" id="SSF56300">
    <property type="entry name" value="Metallo-dependent phosphatases"/>
    <property type="match status" value="1"/>
</dbReference>
<dbReference type="AlphaFoldDB" id="W0V8A9"/>
<evidence type="ECO:0000313" key="3">
    <source>
        <dbReference type="EMBL" id="CDG85054.1"/>
    </source>
</evidence>
<dbReference type="STRING" id="1349767.GJA_4446"/>